<feature type="signal peptide" evidence="2">
    <location>
        <begin position="1"/>
        <end position="25"/>
    </location>
</feature>
<accession>A0A1D3D104</accession>
<evidence type="ECO:0000256" key="1">
    <source>
        <dbReference type="SAM" id="MobiDB-lite"/>
    </source>
</evidence>
<dbReference type="AlphaFoldDB" id="A0A1D3D104"/>
<keyword evidence="2" id="KW-0732">Signal</keyword>
<dbReference type="EMBL" id="JROU02001199">
    <property type="protein sequence ID" value="OEH77131.1"/>
    <property type="molecule type" value="Genomic_DNA"/>
</dbReference>
<feature type="compositionally biased region" description="Low complexity" evidence="1">
    <location>
        <begin position="232"/>
        <end position="242"/>
    </location>
</feature>
<evidence type="ECO:0000256" key="2">
    <source>
        <dbReference type="SAM" id="SignalP"/>
    </source>
</evidence>
<evidence type="ECO:0000313" key="3">
    <source>
        <dbReference type="EMBL" id="OEH77131.1"/>
    </source>
</evidence>
<evidence type="ECO:0008006" key="5">
    <source>
        <dbReference type="Google" id="ProtNLM"/>
    </source>
</evidence>
<dbReference type="Proteomes" id="UP000095192">
    <property type="component" value="Unassembled WGS sequence"/>
</dbReference>
<feature type="region of interest" description="Disordered" evidence="1">
    <location>
        <begin position="142"/>
        <end position="257"/>
    </location>
</feature>
<gene>
    <name evidence="3" type="ORF">cyc_05759</name>
</gene>
<feature type="chain" id="PRO_5008914051" description="Transmembrane protein" evidence="2">
    <location>
        <begin position="26"/>
        <end position="578"/>
    </location>
</feature>
<comment type="caution">
    <text evidence="3">The sequence shown here is derived from an EMBL/GenBank/DDBJ whole genome shotgun (WGS) entry which is preliminary data.</text>
</comment>
<dbReference type="InParanoid" id="A0A1D3D104"/>
<organism evidence="3 4">
    <name type="scientific">Cyclospora cayetanensis</name>
    <dbReference type="NCBI Taxonomy" id="88456"/>
    <lineage>
        <taxon>Eukaryota</taxon>
        <taxon>Sar</taxon>
        <taxon>Alveolata</taxon>
        <taxon>Apicomplexa</taxon>
        <taxon>Conoidasida</taxon>
        <taxon>Coccidia</taxon>
        <taxon>Eucoccidiorida</taxon>
        <taxon>Eimeriorina</taxon>
        <taxon>Eimeriidae</taxon>
        <taxon>Cyclospora</taxon>
    </lineage>
</organism>
<sequence length="578" mass="62208">MRRSRLLRALTYVPLTLWVLQYAASNASEDPALYEELLKIGDSRSEQETPASAPESVPTEDKTKTAANMLTSNRLGEAAGDSEPQLPPGTHVAEEKVTSAAGTGLKGEEDEAVNTRSPMQVGLLDEASEDSDPVKRVLGMASVADEEREPEDTPKTAEVSALPQPATSAQVPARSEFIPQTVLDLEKYGTGGAPDDEDMNSDDGSLNTRGIELDEAVGVYSTEESSEESSDSDSSTASSSASLSKDERPRVVGGLESSEQLGASSVVNEASAIEQTYIDISSSLRPLKLPFTLVTPLYPKVLTFKVLDLTDGAASALSSGSISVTCSSQSGRLRFTMHPSGWDDSKVPGLFQKFFGEALLPITVERVMPVDCDCRRLVKLHENPAYAVAANQQGDIDTIFVRCAPPVYARFALWSGPMCKVPKVVEELPTPVDIPGTVRTVGKCLFRVVAASFYTLWASHSVLQIGWNLGNGEAPAPVLFVDLTKQAEDGENCKLRNPRDLQLFITDAAIKTKDTAIPGRALYFSTRHIPSFPWGGDTDSPPGASAGPEPFISLFQVPFQQISEIIAASQTVHEQRWQ</sequence>
<keyword evidence="4" id="KW-1185">Reference proteome</keyword>
<protein>
    <recommendedName>
        <fullName evidence="5">Transmembrane protein</fullName>
    </recommendedName>
</protein>
<feature type="region of interest" description="Disordered" evidence="1">
    <location>
        <begin position="41"/>
        <end position="68"/>
    </location>
</feature>
<proteinExistence type="predicted"/>
<feature type="region of interest" description="Disordered" evidence="1">
    <location>
        <begin position="98"/>
        <end position="117"/>
    </location>
</feature>
<reference evidence="3 4" key="1">
    <citation type="journal article" date="2016" name="BMC Genomics">
        <title>Comparative genomics reveals Cyclospora cayetanensis possesses coccidia-like metabolism and invasion components but unique surface antigens.</title>
        <authorList>
            <person name="Liu S."/>
            <person name="Wang L."/>
            <person name="Zheng H."/>
            <person name="Xu Z."/>
            <person name="Roellig D.M."/>
            <person name="Li N."/>
            <person name="Frace M.A."/>
            <person name="Tang K."/>
            <person name="Arrowood M.J."/>
            <person name="Moss D.M."/>
            <person name="Zhang L."/>
            <person name="Feng Y."/>
            <person name="Xiao L."/>
        </authorList>
    </citation>
    <scope>NUCLEOTIDE SEQUENCE [LARGE SCALE GENOMIC DNA]</scope>
    <source>
        <strain evidence="3 4">CHN_HEN01</strain>
    </source>
</reference>
<name>A0A1D3D104_9EIME</name>
<evidence type="ECO:0000313" key="4">
    <source>
        <dbReference type="Proteomes" id="UP000095192"/>
    </source>
</evidence>
<dbReference type="VEuPathDB" id="ToxoDB:cyc_05759"/>